<reference evidence="3" key="1">
    <citation type="submission" date="2021-01" db="EMBL/GenBank/DDBJ databases">
        <title>Whole genome shotgun sequence of Rhizocola hellebori NBRC 109834.</title>
        <authorList>
            <person name="Komaki H."/>
            <person name="Tamura T."/>
        </authorList>
    </citation>
    <scope>NUCLEOTIDE SEQUENCE</scope>
    <source>
        <strain evidence="3">NBRC 109834</strain>
    </source>
</reference>
<keyword evidence="4" id="KW-1185">Reference proteome</keyword>
<feature type="chain" id="PRO_5035246412" evidence="2">
    <location>
        <begin position="24"/>
        <end position="124"/>
    </location>
</feature>
<protein>
    <submittedName>
        <fullName evidence="3">Uncharacterized protein</fullName>
    </submittedName>
</protein>
<comment type="caution">
    <text evidence="3">The sequence shown here is derived from an EMBL/GenBank/DDBJ whole genome shotgun (WGS) entry which is preliminary data.</text>
</comment>
<dbReference type="RefSeq" id="WP_203915540.1">
    <property type="nucleotide sequence ID" value="NZ_BONY01000182.1"/>
</dbReference>
<dbReference type="Proteomes" id="UP000612899">
    <property type="component" value="Unassembled WGS sequence"/>
</dbReference>
<dbReference type="EMBL" id="BONY01000182">
    <property type="protein sequence ID" value="GIH11815.1"/>
    <property type="molecule type" value="Genomic_DNA"/>
</dbReference>
<evidence type="ECO:0000313" key="3">
    <source>
        <dbReference type="EMBL" id="GIH11815.1"/>
    </source>
</evidence>
<accession>A0A8J3VMB9</accession>
<keyword evidence="1" id="KW-0472">Membrane</keyword>
<feature type="signal peptide" evidence="2">
    <location>
        <begin position="1"/>
        <end position="23"/>
    </location>
</feature>
<keyword evidence="1" id="KW-0812">Transmembrane</keyword>
<gene>
    <name evidence="3" type="ORF">Rhe02_98820</name>
</gene>
<keyword evidence="1" id="KW-1133">Transmembrane helix</keyword>
<name>A0A8J3VMB9_9ACTN</name>
<proteinExistence type="predicted"/>
<evidence type="ECO:0000313" key="4">
    <source>
        <dbReference type="Proteomes" id="UP000612899"/>
    </source>
</evidence>
<dbReference type="AlphaFoldDB" id="A0A8J3VMB9"/>
<evidence type="ECO:0000256" key="1">
    <source>
        <dbReference type="SAM" id="Phobius"/>
    </source>
</evidence>
<evidence type="ECO:0000256" key="2">
    <source>
        <dbReference type="SAM" id="SignalP"/>
    </source>
</evidence>
<organism evidence="3 4">
    <name type="scientific">Rhizocola hellebori</name>
    <dbReference type="NCBI Taxonomy" id="1392758"/>
    <lineage>
        <taxon>Bacteria</taxon>
        <taxon>Bacillati</taxon>
        <taxon>Actinomycetota</taxon>
        <taxon>Actinomycetes</taxon>
        <taxon>Micromonosporales</taxon>
        <taxon>Micromonosporaceae</taxon>
        <taxon>Rhizocola</taxon>
    </lineage>
</organism>
<feature type="transmembrane region" description="Helical" evidence="1">
    <location>
        <begin position="63"/>
        <end position="82"/>
    </location>
</feature>
<feature type="transmembrane region" description="Helical" evidence="1">
    <location>
        <begin position="33"/>
        <end position="51"/>
    </location>
</feature>
<sequence length="124" mass="13357">MRRVAVILGTTIGLLAVSAPAYAYAHDRVTNPYLHAALDLLTLAVVTSPVWTAFQWKRGKRSLWLIGLIAGIQVPAGVLAFVPIPDPILHTLALTMSLAVTVTSIVYVRREAAQAKVVAQTTTR</sequence>
<feature type="transmembrane region" description="Helical" evidence="1">
    <location>
        <begin position="88"/>
        <end position="108"/>
    </location>
</feature>
<keyword evidence="2" id="KW-0732">Signal</keyword>